<dbReference type="AlphaFoldDB" id="A0A383V3X6"/>
<feature type="chain" id="PRO_5016814298" description="Peptidase C1A papain C-terminal domain-containing protein" evidence="1">
    <location>
        <begin position="38"/>
        <end position="450"/>
    </location>
</feature>
<dbReference type="InterPro" id="IPR038765">
    <property type="entry name" value="Papain-like_cys_pep_sf"/>
</dbReference>
<dbReference type="Gene3D" id="3.90.70.10">
    <property type="entry name" value="Cysteine proteinases"/>
    <property type="match status" value="1"/>
</dbReference>
<organism evidence="2 3">
    <name type="scientific">Tetradesmus obliquus</name>
    <name type="common">Green alga</name>
    <name type="synonym">Acutodesmus obliquus</name>
    <dbReference type="NCBI Taxonomy" id="3088"/>
    <lineage>
        <taxon>Eukaryota</taxon>
        <taxon>Viridiplantae</taxon>
        <taxon>Chlorophyta</taxon>
        <taxon>core chlorophytes</taxon>
        <taxon>Chlorophyceae</taxon>
        <taxon>CS clade</taxon>
        <taxon>Sphaeropleales</taxon>
        <taxon>Scenedesmaceae</taxon>
        <taxon>Tetradesmus</taxon>
    </lineage>
</organism>
<evidence type="ECO:0000313" key="3">
    <source>
        <dbReference type="Proteomes" id="UP000256970"/>
    </source>
</evidence>
<accession>A0A383V3X6</accession>
<reference evidence="2 3" key="1">
    <citation type="submission" date="2016-10" db="EMBL/GenBank/DDBJ databases">
        <authorList>
            <person name="Cai Z."/>
        </authorList>
    </citation>
    <scope>NUCLEOTIDE SEQUENCE [LARGE SCALE GENOMIC DNA]</scope>
</reference>
<feature type="signal peptide" evidence="1">
    <location>
        <begin position="1"/>
        <end position="37"/>
    </location>
</feature>
<keyword evidence="3" id="KW-1185">Reference proteome</keyword>
<sequence length="450" mass="49088">MRGAATAPQPPAMRVLSSATLLLLLILLSSWLQPAASQGLDVSQEALGAGAQATATEFEKFEDALTLATLGGRGRGGRGQSASLGSFGSVKDLQRLQAAMYYLAGSSRSYESAAHGYLPEHPRDQKVCATCVAQAAATAVEMSLAHSMGLTMRQLQQRNLTASPTALYFCAAGGRTCQTGWDIPLALRNLDDGPQWLLPEHCVEPVLAASQREDADVSDWPTMCRKFEAQSRNPQCRKVTRAQPQYSCSYRSLSSFYEIQQHVRQHGAVITRLLIMDDFEVQLPPAARNVSGLQWRPYSYNVSAKAAFGHAALITGFDNDNYTWTILNSWGSGTDPDNMRAKGGTTADGLFRVKMGLLGVGTPDNSYGVTCEPTKGTRENLHGQRLWITDARRRPLQLPPDLDARGDCYNYRVQRGDDVASVVDGLGLDVRGFVQDAANRRAFQQVNFTY</sequence>
<proteinExistence type="predicted"/>
<keyword evidence="1" id="KW-0732">Signal</keyword>
<dbReference type="EMBL" id="FNXT01000059">
    <property type="protein sequence ID" value="SZX60317.1"/>
    <property type="molecule type" value="Genomic_DNA"/>
</dbReference>
<evidence type="ECO:0008006" key="4">
    <source>
        <dbReference type="Google" id="ProtNLM"/>
    </source>
</evidence>
<dbReference type="SUPFAM" id="SSF54001">
    <property type="entry name" value="Cysteine proteinases"/>
    <property type="match status" value="1"/>
</dbReference>
<dbReference type="Proteomes" id="UP000256970">
    <property type="component" value="Unassembled WGS sequence"/>
</dbReference>
<feature type="non-terminal residue" evidence="2">
    <location>
        <position position="450"/>
    </location>
</feature>
<evidence type="ECO:0000256" key="1">
    <source>
        <dbReference type="SAM" id="SignalP"/>
    </source>
</evidence>
<gene>
    <name evidence="2" type="ORF">BQ4739_LOCUS875</name>
</gene>
<name>A0A383V3X6_TETOB</name>
<protein>
    <recommendedName>
        <fullName evidence="4">Peptidase C1A papain C-terminal domain-containing protein</fullName>
    </recommendedName>
</protein>
<evidence type="ECO:0000313" key="2">
    <source>
        <dbReference type="EMBL" id="SZX60317.1"/>
    </source>
</evidence>